<dbReference type="Pfam" id="PF05282">
    <property type="entry name" value="AAR2"/>
    <property type="match status" value="1"/>
</dbReference>
<evidence type="ECO:0000313" key="5">
    <source>
        <dbReference type="EMBL" id="EXJ92877.1"/>
    </source>
</evidence>
<dbReference type="AlphaFoldDB" id="W9YJ36"/>
<dbReference type="RefSeq" id="XP_007729767.1">
    <property type="nucleotide sequence ID" value="XM_007731577.1"/>
</dbReference>
<dbReference type="GO" id="GO:0000244">
    <property type="term" value="P:spliceosomal tri-snRNP complex assembly"/>
    <property type="evidence" value="ECO:0007669"/>
    <property type="project" value="TreeGrafter"/>
</dbReference>
<feature type="region of interest" description="Disordered" evidence="2">
    <location>
        <begin position="121"/>
        <end position="148"/>
    </location>
</feature>
<dbReference type="Pfam" id="PF20981">
    <property type="entry name" value="AAR2_1st"/>
    <property type="match status" value="1"/>
</dbReference>
<keyword evidence="6" id="KW-1185">Reference proteome</keyword>
<evidence type="ECO:0000259" key="4">
    <source>
        <dbReference type="Pfam" id="PF20981"/>
    </source>
</evidence>
<evidence type="ECO:0000256" key="2">
    <source>
        <dbReference type="SAM" id="MobiDB-lite"/>
    </source>
</evidence>
<dbReference type="InterPro" id="IPR033648">
    <property type="entry name" value="AAR2_C"/>
</dbReference>
<dbReference type="OrthoDB" id="201752at2759"/>
<evidence type="ECO:0000313" key="6">
    <source>
        <dbReference type="Proteomes" id="UP000019478"/>
    </source>
</evidence>
<gene>
    <name evidence="5" type="ORF">A1O3_01431</name>
</gene>
<dbReference type="CDD" id="cd13778">
    <property type="entry name" value="Aar2_C"/>
    <property type="match status" value="1"/>
</dbReference>
<comment type="caution">
    <text evidence="5">The sequence shown here is derived from an EMBL/GenBank/DDBJ whole genome shotgun (WGS) entry which is preliminary data.</text>
</comment>
<dbReference type="CDD" id="cd13777">
    <property type="entry name" value="Aar2_N"/>
    <property type="match status" value="1"/>
</dbReference>
<dbReference type="InterPro" id="IPR038514">
    <property type="entry name" value="AAR2_C_sf"/>
</dbReference>
<evidence type="ECO:0000256" key="1">
    <source>
        <dbReference type="ARBA" id="ARBA00006281"/>
    </source>
</evidence>
<dbReference type="GeneID" id="19165567"/>
<dbReference type="InterPro" id="IPR007946">
    <property type="entry name" value="AAR2"/>
</dbReference>
<dbReference type="InterPro" id="IPR038516">
    <property type="entry name" value="AAR2_N_sf"/>
</dbReference>
<evidence type="ECO:0008006" key="7">
    <source>
        <dbReference type="Google" id="ProtNLM"/>
    </source>
</evidence>
<dbReference type="InterPro" id="IPR033647">
    <property type="entry name" value="Aar2_N"/>
</dbReference>
<dbReference type="Gene3D" id="2.60.34.20">
    <property type="match status" value="1"/>
</dbReference>
<feature type="domain" description="AAR2 N-terminal" evidence="4">
    <location>
        <begin position="12"/>
        <end position="163"/>
    </location>
</feature>
<dbReference type="Gene3D" id="1.25.40.550">
    <property type="entry name" value="Aar2, C-terminal domain-like"/>
    <property type="match status" value="1"/>
</dbReference>
<reference evidence="5 6" key="1">
    <citation type="submission" date="2013-03" db="EMBL/GenBank/DDBJ databases">
        <title>The Genome Sequence of Capronia epimyces CBS 606.96.</title>
        <authorList>
            <consortium name="The Broad Institute Genomics Platform"/>
            <person name="Cuomo C."/>
            <person name="de Hoog S."/>
            <person name="Gorbushina A."/>
            <person name="Walker B."/>
            <person name="Young S.K."/>
            <person name="Zeng Q."/>
            <person name="Gargeya S."/>
            <person name="Fitzgerald M."/>
            <person name="Haas B."/>
            <person name="Abouelleil A."/>
            <person name="Allen A.W."/>
            <person name="Alvarado L."/>
            <person name="Arachchi H.M."/>
            <person name="Berlin A.M."/>
            <person name="Chapman S.B."/>
            <person name="Gainer-Dewar J."/>
            <person name="Goldberg J."/>
            <person name="Griggs A."/>
            <person name="Gujja S."/>
            <person name="Hansen M."/>
            <person name="Howarth C."/>
            <person name="Imamovic A."/>
            <person name="Ireland A."/>
            <person name="Larimer J."/>
            <person name="McCowan C."/>
            <person name="Murphy C."/>
            <person name="Pearson M."/>
            <person name="Poon T.W."/>
            <person name="Priest M."/>
            <person name="Roberts A."/>
            <person name="Saif S."/>
            <person name="Shea T."/>
            <person name="Sisk P."/>
            <person name="Sykes S."/>
            <person name="Wortman J."/>
            <person name="Nusbaum C."/>
            <person name="Birren B."/>
        </authorList>
    </citation>
    <scope>NUCLEOTIDE SEQUENCE [LARGE SCALE GENOMIC DNA]</scope>
    <source>
        <strain evidence="5 6">CBS 606.96</strain>
    </source>
</reference>
<dbReference type="Proteomes" id="UP000019478">
    <property type="component" value="Unassembled WGS sequence"/>
</dbReference>
<comment type="similarity">
    <text evidence="1">Belongs to the AAR2 family.</text>
</comment>
<proteinExistence type="inferred from homology"/>
<dbReference type="PANTHER" id="PTHR12689">
    <property type="entry name" value="A1 CISTRON SPLICING FACTOR AAR2-RELATED"/>
    <property type="match status" value="1"/>
</dbReference>
<dbReference type="PANTHER" id="PTHR12689:SF4">
    <property type="entry name" value="PROTEIN AAR2 HOMOLOG"/>
    <property type="match status" value="1"/>
</dbReference>
<feature type="domain" description="AAR2 C-terminal" evidence="3">
    <location>
        <begin position="202"/>
        <end position="371"/>
    </location>
</feature>
<dbReference type="STRING" id="1182542.W9YJ36"/>
<dbReference type="eggNOG" id="KOG3937">
    <property type="taxonomic scope" value="Eukaryota"/>
</dbReference>
<protein>
    <recommendedName>
        <fullName evidence="7">AAR2 family protein</fullName>
    </recommendedName>
</protein>
<evidence type="ECO:0000259" key="3">
    <source>
        <dbReference type="Pfam" id="PF05282"/>
    </source>
</evidence>
<dbReference type="EMBL" id="AMGY01000001">
    <property type="protein sequence ID" value="EXJ92877.1"/>
    <property type="molecule type" value="Genomic_DNA"/>
</dbReference>
<sequence>MSSQTKSPASAPTVLLLSLPPKTLVGIDLLSFNSSPNFHGITNIPYGVHFVYTGTHASLSIRQGRWLRLTANGPQSLVLRWNSDTETLDLLDHDSKMAQSAIASVSSQGMVDYTALQDATSDLATRESEANTTSGRPSEERSESTDWPQLSSHISRRLFERVLSSEWVVSSVSSAPSDTEQIPGLSHLEANNALHQLPLNLLPINLKQTWDGGDIGRTRTDRARDRSWYLGHLIDSLTPPKVDRALGAKEVLAELQFCFLMVLTLANYSCLEQWKRLLSVLLTSQSALLEVEAYFVEVVKILSIQLRHVDDVEGGLFELRDENASAWLRMLWGRFRGLVDEAYADEKEKGKALRKEVDALQKFLQGRYSWQNERDILRRGMVQLEDGESVELAMQGADEDEETGEYAPLVVET</sequence>
<accession>W9YJ36</accession>
<dbReference type="HOGENOM" id="CLU_024943_2_0_1"/>
<name>W9YJ36_9EURO</name>
<organism evidence="5 6">
    <name type="scientific">Capronia epimyces CBS 606.96</name>
    <dbReference type="NCBI Taxonomy" id="1182542"/>
    <lineage>
        <taxon>Eukaryota</taxon>
        <taxon>Fungi</taxon>
        <taxon>Dikarya</taxon>
        <taxon>Ascomycota</taxon>
        <taxon>Pezizomycotina</taxon>
        <taxon>Eurotiomycetes</taxon>
        <taxon>Chaetothyriomycetidae</taxon>
        <taxon>Chaetothyriales</taxon>
        <taxon>Herpotrichiellaceae</taxon>
        <taxon>Capronia</taxon>
    </lineage>
</organism>